<keyword evidence="6" id="KW-1185">Reference proteome</keyword>
<feature type="domain" description="GST N-terminal" evidence="3">
    <location>
        <begin position="1"/>
        <end position="80"/>
    </location>
</feature>
<dbReference type="PANTHER" id="PTHR43900">
    <property type="entry name" value="GLUTATHIONE S-TRANSFERASE RHO"/>
    <property type="match status" value="1"/>
</dbReference>
<dbReference type="Proteomes" id="UP000032160">
    <property type="component" value="Chromosome I"/>
</dbReference>
<dbReference type="EMBL" id="HG966617">
    <property type="protein sequence ID" value="CDO61035.1"/>
    <property type="molecule type" value="Genomic_DNA"/>
</dbReference>
<organism evidence="5 6">
    <name type="scientific">Candidatus Phaeomarinibacter ectocarpi</name>
    <dbReference type="NCBI Taxonomy" id="1458461"/>
    <lineage>
        <taxon>Bacteria</taxon>
        <taxon>Pseudomonadati</taxon>
        <taxon>Pseudomonadota</taxon>
        <taxon>Alphaproteobacteria</taxon>
        <taxon>Hyphomicrobiales</taxon>
        <taxon>Parvibaculaceae</taxon>
        <taxon>Candidatus Phaeomarinibacter</taxon>
    </lineage>
</organism>
<dbReference type="HOGENOM" id="CLU_011226_5_2_5"/>
<dbReference type="InterPro" id="IPR010987">
    <property type="entry name" value="Glutathione-S-Trfase_C-like"/>
</dbReference>
<dbReference type="InterPro" id="IPR040079">
    <property type="entry name" value="Glutathione_S-Trfase"/>
</dbReference>
<dbReference type="STRING" id="1458461.BN1012_Phect2822"/>
<dbReference type="SFLD" id="SFLDS00019">
    <property type="entry name" value="Glutathione_Transferase_(cytos"/>
    <property type="match status" value="1"/>
</dbReference>
<dbReference type="SUPFAM" id="SSF47616">
    <property type="entry name" value="GST C-terminal domain-like"/>
    <property type="match status" value="1"/>
</dbReference>
<dbReference type="OrthoDB" id="9797500at2"/>
<sequence length="217" mass="24506">MLKIYVAQISTYGRIVATVAEEAGLAYETIPTDSKAPEHRARHPFMKTPAVEITDNGQTIAMYESAAICPYIDDVYNEGRLQPSDPLERARMRQWMAVTDHYVFPLTEERLVLPRIVVPMMGREPREDLIRDALPAIQYYLQVVEDRLREAPYLAGGSFSLADIFMYCTMVAVSLTPEGKAMLSQMPGQQRWMQACGIQPCLEATRWPMESGQAAEI</sequence>
<evidence type="ECO:0000259" key="3">
    <source>
        <dbReference type="PROSITE" id="PS50404"/>
    </source>
</evidence>
<reference evidence="5 6" key="1">
    <citation type="journal article" date="2014" name="Front. Genet.">
        <title>Genome and metabolic network of "Candidatus Phaeomarinobacter ectocarpi" Ec32, a new candidate genus of Alphaproteobacteria frequently associated with brown algae.</title>
        <authorList>
            <person name="Dittami S.M."/>
            <person name="Barbeyron T."/>
            <person name="Boyen C."/>
            <person name="Cambefort J."/>
            <person name="Collet G."/>
            <person name="Delage L."/>
            <person name="Gobet A."/>
            <person name="Groisillier A."/>
            <person name="Leblanc C."/>
            <person name="Michel G."/>
            <person name="Scornet D."/>
            <person name="Siegel A."/>
            <person name="Tapia J.E."/>
            <person name="Tonon T."/>
        </authorList>
    </citation>
    <scope>NUCLEOTIDE SEQUENCE [LARGE SCALE GENOMIC DNA]</scope>
    <source>
        <strain evidence="5 6">Ec32</strain>
    </source>
</reference>
<evidence type="ECO:0000313" key="5">
    <source>
        <dbReference type="EMBL" id="CDO61035.1"/>
    </source>
</evidence>
<dbReference type="AlphaFoldDB" id="X5MN68"/>
<dbReference type="EC" id="2.5.1.18" evidence="1"/>
<dbReference type="Gene3D" id="3.40.30.10">
    <property type="entry name" value="Glutaredoxin"/>
    <property type="match status" value="1"/>
</dbReference>
<dbReference type="SUPFAM" id="SSF52833">
    <property type="entry name" value="Thioredoxin-like"/>
    <property type="match status" value="1"/>
</dbReference>
<dbReference type="PROSITE" id="PS50405">
    <property type="entry name" value="GST_CTER"/>
    <property type="match status" value="1"/>
</dbReference>
<protein>
    <recommendedName>
        <fullName evidence="1">glutathione transferase</fullName>
        <ecNumber evidence="1">2.5.1.18</ecNumber>
    </recommendedName>
</protein>
<dbReference type="GO" id="GO:0004364">
    <property type="term" value="F:glutathione transferase activity"/>
    <property type="evidence" value="ECO:0007669"/>
    <property type="project" value="UniProtKB-EC"/>
</dbReference>
<feature type="domain" description="GST C-terminal" evidence="4">
    <location>
        <begin position="85"/>
        <end position="217"/>
    </location>
</feature>
<dbReference type="GO" id="GO:0043295">
    <property type="term" value="F:glutathione binding"/>
    <property type="evidence" value="ECO:0007669"/>
    <property type="project" value="TreeGrafter"/>
</dbReference>
<name>X5MN68_9HYPH</name>
<dbReference type="RefSeq" id="WP_043948937.1">
    <property type="nucleotide sequence ID" value="NZ_HG966617.1"/>
</dbReference>
<dbReference type="GO" id="GO:0005737">
    <property type="term" value="C:cytoplasm"/>
    <property type="evidence" value="ECO:0007669"/>
    <property type="project" value="TreeGrafter"/>
</dbReference>
<dbReference type="Pfam" id="PF13417">
    <property type="entry name" value="GST_N_3"/>
    <property type="match status" value="1"/>
</dbReference>
<dbReference type="InterPro" id="IPR004046">
    <property type="entry name" value="GST_C"/>
</dbReference>
<keyword evidence="2 5" id="KW-0808">Transferase</keyword>
<proteinExistence type="predicted"/>
<gene>
    <name evidence="5" type="ORF">BN1012_Phect2822</name>
</gene>
<dbReference type="Pfam" id="PF00043">
    <property type="entry name" value="GST_C"/>
    <property type="match status" value="1"/>
</dbReference>
<accession>X5MN68</accession>
<dbReference type="KEGG" id="pect:BN1012_Phect2822"/>
<evidence type="ECO:0000256" key="2">
    <source>
        <dbReference type="ARBA" id="ARBA00022679"/>
    </source>
</evidence>
<evidence type="ECO:0000259" key="4">
    <source>
        <dbReference type="PROSITE" id="PS50405"/>
    </source>
</evidence>
<evidence type="ECO:0000313" key="6">
    <source>
        <dbReference type="Proteomes" id="UP000032160"/>
    </source>
</evidence>
<dbReference type="SFLD" id="SFLDG00358">
    <property type="entry name" value="Main_(cytGST)"/>
    <property type="match status" value="1"/>
</dbReference>
<evidence type="ECO:0000256" key="1">
    <source>
        <dbReference type="ARBA" id="ARBA00012452"/>
    </source>
</evidence>
<dbReference type="InterPro" id="IPR036282">
    <property type="entry name" value="Glutathione-S-Trfase_C_sf"/>
</dbReference>
<dbReference type="InterPro" id="IPR004045">
    <property type="entry name" value="Glutathione_S-Trfase_N"/>
</dbReference>
<dbReference type="PROSITE" id="PS50404">
    <property type="entry name" value="GST_NTER"/>
    <property type="match status" value="1"/>
</dbReference>
<dbReference type="Gene3D" id="1.20.1050.10">
    <property type="match status" value="1"/>
</dbReference>
<dbReference type="InterPro" id="IPR036249">
    <property type="entry name" value="Thioredoxin-like_sf"/>
</dbReference>
<dbReference type="PANTHER" id="PTHR43900:SF3">
    <property type="entry name" value="GLUTATHIONE S-TRANSFERASE RHO"/>
    <property type="match status" value="1"/>
</dbReference>